<keyword evidence="4" id="KW-1185">Reference proteome</keyword>
<dbReference type="Pfam" id="PF20253">
    <property type="entry name" value="DUF6604"/>
    <property type="match status" value="1"/>
</dbReference>
<evidence type="ECO:0000313" key="3">
    <source>
        <dbReference type="EMBL" id="ORZ39295.1"/>
    </source>
</evidence>
<feature type="domain" description="DUF6604" evidence="2">
    <location>
        <begin position="41"/>
        <end position="364"/>
    </location>
</feature>
<evidence type="ECO:0000256" key="1">
    <source>
        <dbReference type="SAM" id="MobiDB-lite"/>
    </source>
</evidence>
<sequence length="907" mass="101059">MLGSPPSSATSPALTLGFGAGAGTASAGPKLPPSLFECYKLYKMDSERLAAWLCETATSLGFKFSQTADRTSTTATAASNGGGGRLKGKARKAAAAGNPTEPATPLTAKSALITSGREDPQVPEVVAATMPASQFIPAARFIADSTKPVVSVPHRVIDWACRAIHYRRYCSDWFRSDSAQVSTPEKEKSDRSHVHFISVLESVVTILAPRVGSRGRASSPSAPAAPESGVELLQSRFAALAVDDHALDEEGEAKNVGDEDDDSQAWDAVYSLVEEGLTNKQPTRTKTPTGSRVRTPSPRKVYRVKHAVEDDEDEILMAYIDYLFLLSCTRKMVQDTWRRYALGEIALEAASLYTCVAADRMQAAYESQVELCPLIKANHYKYAVRLFEKMCEHNEQPAWSSKVGNRVNYKVFYEVSWEMAELTQVALVEVIRTLLPYLASYKAFPSISITHDVPSDWPDEQVKAMFVWSRRLRELATAYQQLGLSIAKAVLRSMFDHVKSALETIESLYCSDSTPYNVLYLTTPVNIPPPDLFILQTYLDIADILDKHLPHKPTSSPSSSPPSGQPHRNIMRTYGPACNQYLFALQQILAMQSAIPTSNRSRTLGVNKSIELLMFRNMLWLGNEDACRKWDTWHLPADRKKMTALLQLHPWLAGIHLADLHYALHATATGLADESGCVHACVYMYRLMELMGVDVGQGKAACWPLMEELIHVVIGSDKMFVGRTPADVRALWTNLTITYGALPRRAISGTKADRWALEELFYSSSRLNLGESWLWSRLLKMDLRRHADSHSGPATPKQLSKYLDMALIWFNYLLLHAQAVKALRWLCDKVWQRVSKWDQSGRGRGAVPKTNVPLEDQLVMVIWHLVRLFGEHDHVLMAKGIADPVRERLWARGILEECRTFVKMGDG</sequence>
<gene>
    <name evidence="3" type="ORF">BCR44DRAFT_1427613</name>
</gene>
<dbReference type="PANTHER" id="PTHR38795">
    <property type="entry name" value="DUF6604 DOMAIN-CONTAINING PROTEIN"/>
    <property type="match status" value="1"/>
</dbReference>
<dbReference type="EMBL" id="MCFL01000006">
    <property type="protein sequence ID" value="ORZ39295.1"/>
    <property type="molecule type" value="Genomic_DNA"/>
</dbReference>
<evidence type="ECO:0000259" key="2">
    <source>
        <dbReference type="Pfam" id="PF20253"/>
    </source>
</evidence>
<accession>A0A1Y2HXE5</accession>
<feature type="region of interest" description="Disordered" evidence="1">
    <location>
        <begin position="550"/>
        <end position="569"/>
    </location>
</feature>
<feature type="compositionally biased region" description="Polar residues" evidence="1">
    <location>
        <begin position="278"/>
        <end position="294"/>
    </location>
</feature>
<feature type="region of interest" description="Disordered" evidence="1">
    <location>
        <begin position="277"/>
        <end position="297"/>
    </location>
</feature>
<reference evidence="3 4" key="1">
    <citation type="submission" date="2016-07" db="EMBL/GenBank/DDBJ databases">
        <title>Pervasive Adenine N6-methylation of Active Genes in Fungi.</title>
        <authorList>
            <consortium name="DOE Joint Genome Institute"/>
            <person name="Mondo S.J."/>
            <person name="Dannebaum R.O."/>
            <person name="Kuo R.C."/>
            <person name="Labutti K."/>
            <person name="Haridas S."/>
            <person name="Kuo A."/>
            <person name="Salamov A."/>
            <person name="Ahrendt S.R."/>
            <person name="Lipzen A."/>
            <person name="Sullivan W."/>
            <person name="Andreopoulos W.B."/>
            <person name="Clum A."/>
            <person name="Lindquist E."/>
            <person name="Daum C."/>
            <person name="Ramamoorthy G.K."/>
            <person name="Gryganskyi A."/>
            <person name="Culley D."/>
            <person name="Magnuson J.K."/>
            <person name="James T.Y."/>
            <person name="O'Malley M.A."/>
            <person name="Stajich J.E."/>
            <person name="Spatafora J.W."/>
            <person name="Visel A."/>
            <person name="Grigoriev I.V."/>
        </authorList>
    </citation>
    <scope>NUCLEOTIDE SEQUENCE [LARGE SCALE GENOMIC DNA]</scope>
    <source>
        <strain evidence="3 4">PL171</strain>
    </source>
</reference>
<organism evidence="3 4">
    <name type="scientific">Catenaria anguillulae PL171</name>
    <dbReference type="NCBI Taxonomy" id="765915"/>
    <lineage>
        <taxon>Eukaryota</taxon>
        <taxon>Fungi</taxon>
        <taxon>Fungi incertae sedis</taxon>
        <taxon>Blastocladiomycota</taxon>
        <taxon>Blastocladiomycetes</taxon>
        <taxon>Blastocladiales</taxon>
        <taxon>Catenariaceae</taxon>
        <taxon>Catenaria</taxon>
    </lineage>
</organism>
<proteinExistence type="predicted"/>
<evidence type="ECO:0000313" key="4">
    <source>
        <dbReference type="Proteomes" id="UP000193411"/>
    </source>
</evidence>
<feature type="region of interest" description="Disordered" evidence="1">
    <location>
        <begin position="71"/>
        <end position="105"/>
    </location>
</feature>
<protein>
    <recommendedName>
        <fullName evidence="2">DUF6604 domain-containing protein</fullName>
    </recommendedName>
</protein>
<comment type="caution">
    <text evidence="3">The sequence shown here is derived from an EMBL/GenBank/DDBJ whole genome shotgun (WGS) entry which is preliminary data.</text>
</comment>
<dbReference type="AlphaFoldDB" id="A0A1Y2HXE5"/>
<dbReference type="PANTHER" id="PTHR38795:SF1">
    <property type="entry name" value="DUF6604 DOMAIN-CONTAINING PROTEIN"/>
    <property type="match status" value="1"/>
</dbReference>
<dbReference type="Proteomes" id="UP000193411">
    <property type="component" value="Unassembled WGS sequence"/>
</dbReference>
<name>A0A1Y2HXE5_9FUNG</name>
<dbReference type="InterPro" id="IPR046539">
    <property type="entry name" value="DUF6604"/>
</dbReference>